<evidence type="ECO:0000313" key="1">
    <source>
        <dbReference type="EMBL" id="SIT40968.1"/>
    </source>
</evidence>
<sequence>MRFSKPFSKRSLLSIFKVLSVALPVQPLYAPSLPDAMIVRQSRHAKFFGRFLAHFWSALKFPSRTTARQSAP</sequence>
<dbReference type="AlphaFoldDB" id="A0A1N7S0R5"/>
<protein>
    <submittedName>
        <fullName evidence="1">Uncharacterized protein</fullName>
    </submittedName>
</protein>
<accession>A0A1N7S0R5</accession>
<gene>
    <name evidence="1" type="ORF">BN2476_250166</name>
</gene>
<keyword evidence="2" id="KW-1185">Reference proteome</keyword>
<evidence type="ECO:0000313" key="2">
    <source>
        <dbReference type="Proteomes" id="UP000195569"/>
    </source>
</evidence>
<reference evidence="1" key="1">
    <citation type="submission" date="2016-12" db="EMBL/GenBank/DDBJ databases">
        <authorList>
            <person name="Moulin L."/>
        </authorList>
    </citation>
    <scope>NUCLEOTIDE SEQUENCE [LARGE SCALE GENOMIC DNA]</scope>
    <source>
        <strain evidence="1">STM 7183</strain>
    </source>
</reference>
<proteinExistence type="predicted"/>
<dbReference type="Proteomes" id="UP000195569">
    <property type="component" value="Unassembled WGS sequence"/>
</dbReference>
<organism evidence="1 2">
    <name type="scientific">Paraburkholderia piptadeniae</name>
    <dbReference type="NCBI Taxonomy" id="1701573"/>
    <lineage>
        <taxon>Bacteria</taxon>
        <taxon>Pseudomonadati</taxon>
        <taxon>Pseudomonadota</taxon>
        <taxon>Betaproteobacteria</taxon>
        <taxon>Burkholderiales</taxon>
        <taxon>Burkholderiaceae</taxon>
        <taxon>Paraburkholderia</taxon>
    </lineage>
</organism>
<comment type="caution">
    <text evidence="1">The sequence shown here is derived from an EMBL/GenBank/DDBJ whole genome shotgun (WGS) entry which is preliminary data.</text>
</comment>
<name>A0A1N7S0R5_9BURK</name>
<dbReference type="EMBL" id="CYGY02000025">
    <property type="protein sequence ID" value="SIT40968.1"/>
    <property type="molecule type" value="Genomic_DNA"/>
</dbReference>